<evidence type="ECO:0000313" key="3">
    <source>
        <dbReference type="Proteomes" id="UP000030686"/>
    </source>
</evidence>
<organism evidence="2 3">
    <name type="scientific">Penicillium roqueforti (strain FM164)</name>
    <dbReference type="NCBI Taxonomy" id="1365484"/>
    <lineage>
        <taxon>Eukaryota</taxon>
        <taxon>Fungi</taxon>
        <taxon>Dikarya</taxon>
        <taxon>Ascomycota</taxon>
        <taxon>Pezizomycotina</taxon>
        <taxon>Eurotiomycetes</taxon>
        <taxon>Eurotiomycetidae</taxon>
        <taxon>Eurotiales</taxon>
        <taxon>Aspergillaceae</taxon>
        <taxon>Penicillium</taxon>
    </lineage>
</organism>
<evidence type="ECO:0000256" key="1">
    <source>
        <dbReference type="SAM" id="MobiDB-lite"/>
    </source>
</evidence>
<dbReference type="AlphaFoldDB" id="W6PZD3"/>
<dbReference type="Proteomes" id="UP000030686">
    <property type="component" value="Unassembled WGS sequence"/>
</dbReference>
<dbReference type="EMBL" id="HG792015">
    <property type="protein sequence ID" value="CDM27289.1"/>
    <property type="molecule type" value="Genomic_DNA"/>
</dbReference>
<dbReference type="OrthoDB" id="76567at2759"/>
<reference evidence="2" key="1">
    <citation type="journal article" date="2014" name="Nat. Commun.">
        <title>Multiple recent horizontal transfers of a large genomic region in cheese making fungi.</title>
        <authorList>
            <person name="Cheeseman K."/>
            <person name="Ropars J."/>
            <person name="Renault P."/>
            <person name="Dupont J."/>
            <person name="Gouzy J."/>
            <person name="Branca A."/>
            <person name="Abraham A.L."/>
            <person name="Ceppi M."/>
            <person name="Conseiller E."/>
            <person name="Debuchy R."/>
            <person name="Malagnac F."/>
            <person name="Goarin A."/>
            <person name="Silar P."/>
            <person name="Lacoste S."/>
            <person name="Sallet E."/>
            <person name="Bensimon A."/>
            <person name="Giraud T."/>
            <person name="Brygoo Y."/>
        </authorList>
    </citation>
    <scope>NUCLEOTIDE SEQUENCE [LARGE SCALE GENOMIC DNA]</scope>
    <source>
        <strain evidence="2">FM164</strain>
    </source>
</reference>
<feature type="compositionally biased region" description="Low complexity" evidence="1">
    <location>
        <begin position="24"/>
        <end position="43"/>
    </location>
</feature>
<feature type="region of interest" description="Disordered" evidence="1">
    <location>
        <begin position="1"/>
        <end position="52"/>
    </location>
</feature>
<protein>
    <submittedName>
        <fullName evidence="2">Genomic scaffold, ProqFM164S01</fullName>
    </submittedName>
</protein>
<name>W6PZD3_PENRF</name>
<sequence length="336" mass="37128">MDRPQKTEGTMGEANLSIGSNLDSTSASRGSETTTTTPPSQSSYQPFLGESNDLVVPPNARIIRPRSLNDIYDAIEDLKAELDTHTVETHTPRPSQFIWAYQIPQGLFTQIETDLELFPGVRTTIAHNDFAVLLKIMPGRQRERITGNFRVIVMGHLNAMGLSLQNGDFTDQGAEITRGFLQSKEPDWAFGPYDARINSAADEYPATEYPSLILETGFSESLGQLQLDAHWWYRNTTQETKIVVLIDVASDNPYRVNFEVWTEVPNQSHAPVTRNCPAEVVQCTQRATLQNGVVTGGPLILSFPTLMRRAPRAGEHDIVLGAADLAIIGARPRPAP</sequence>
<accession>W6PZD3</accession>
<keyword evidence="3" id="KW-1185">Reference proteome</keyword>
<proteinExistence type="predicted"/>
<gene>
    <name evidence="2" type="ORF">PROQFM164_S01g001098</name>
</gene>
<evidence type="ECO:0000313" key="2">
    <source>
        <dbReference type="EMBL" id="CDM27289.1"/>
    </source>
</evidence>
<dbReference type="STRING" id="1365484.W6PZD3"/>